<evidence type="ECO:0000313" key="2">
    <source>
        <dbReference type="Proteomes" id="UP000290759"/>
    </source>
</evidence>
<organism evidence="1 2">
    <name type="scientific">Lichenibacterium minor</name>
    <dbReference type="NCBI Taxonomy" id="2316528"/>
    <lineage>
        <taxon>Bacteria</taxon>
        <taxon>Pseudomonadati</taxon>
        <taxon>Pseudomonadota</taxon>
        <taxon>Alphaproteobacteria</taxon>
        <taxon>Hyphomicrobiales</taxon>
        <taxon>Lichenihabitantaceae</taxon>
        <taxon>Lichenibacterium</taxon>
    </lineage>
</organism>
<reference evidence="1 2" key="1">
    <citation type="submission" date="2018-12" db="EMBL/GenBank/DDBJ databases">
        <authorList>
            <person name="Grouzdev D.S."/>
            <person name="Krutkina M.S."/>
        </authorList>
    </citation>
    <scope>NUCLEOTIDE SEQUENCE [LARGE SCALE GENOMIC DNA]</scope>
    <source>
        <strain evidence="1 2">RmlP026</strain>
    </source>
</reference>
<proteinExistence type="predicted"/>
<accession>A0A4Q2UBS8</accession>
<dbReference type="OrthoDB" id="1446591at2"/>
<dbReference type="Proteomes" id="UP000290759">
    <property type="component" value="Unassembled WGS sequence"/>
</dbReference>
<evidence type="ECO:0008006" key="3">
    <source>
        <dbReference type="Google" id="ProtNLM"/>
    </source>
</evidence>
<dbReference type="RefSeq" id="WP_129222981.1">
    <property type="nucleotide sequence ID" value="NZ_QYBB01000001.1"/>
</dbReference>
<dbReference type="EMBL" id="QYBB01000001">
    <property type="protein sequence ID" value="RYC34062.1"/>
    <property type="molecule type" value="Genomic_DNA"/>
</dbReference>
<protein>
    <recommendedName>
        <fullName evidence="3">TIGR04255 family protein</fullName>
    </recommendedName>
</protein>
<sequence length="245" mass="27558">MPVTLEVESNTLVIVGNFNPAIFQPYWFFSQDLIGEDEAQKAQISVVHPDITSFQTESFQITVEPERVSLIPLETIGIGIFDLALRLFGDCLPQTPLRALGINYLSHFRVSSEKVQNSFGDILAPKEPWGKWGEQLNQPAPKGSQNRISKETRAGGLRSISMTKYGRDDEKKGFTQVKIEPSATYRPGVYVEVNNHFDLEKPIKGEDNSSIFARLGDVYDSSIEQSKSFVEHFMTTCSIIERDHV</sequence>
<gene>
    <name evidence="1" type="ORF">D3273_02085</name>
</gene>
<name>A0A4Q2UBS8_9HYPH</name>
<evidence type="ECO:0000313" key="1">
    <source>
        <dbReference type="EMBL" id="RYC34062.1"/>
    </source>
</evidence>
<reference evidence="1 2" key="2">
    <citation type="submission" date="2019-02" db="EMBL/GenBank/DDBJ databases">
        <title>'Lichenibacterium ramalinii' gen. nov. sp. nov., 'Lichenibacterium minor' gen. nov. sp. nov.</title>
        <authorList>
            <person name="Pankratov T."/>
        </authorList>
    </citation>
    <scope>NUCLEOTIDE SEQUENCE [LARGE SCALE GENOMIC DNA]</scope>
    <source>
        <strain evidence="1 2">RmlP026</strain>
    </source>
</reference>
<comment type="caution">
    <text evidence="1">The sequence shown here is derived from an EMBL/GenBank/DDBJ whole genome shotgun (WGS) entry which is preliminary data.</text>
</comment>
<dbReference type="AlphaFoldDB" id="A0A4Q2UBS8"/>
<keyword evidence="2" id="KW-1185">Reference proteome</keyword>